<dbReference type="Proteomes" id="UP000789702">
    <property type="component" value="Unassembled WGS sequence"/>
</dbReference>
<dbReference type="EMBL" id="CAJVPU010022484">
    <property type="protein sequence ID" value="CAG8685812.1"/>
    <property type="molecule type" value="Genomic_DNA"/>
</dbReference>
<feature type="non-terminal residue" evidence="1">
    <location>
        <position position="1"/>
    </location>
</feature>
<comment type="caution">
    <text evidence="1">The sequence shown here is derived from an EMBL/GenBank/DDBJ whole genome shotgun (WGS) entry which is preliminary data.</text>
</comment>
<accession>A0ACA9P201</accession>
<evidence type="ECO:0000313" key="2">
    <source>
        <dbReference type="Proteomes" id="UP000789702"/>
    </source>
</evidence>
<feature type="non-terminal residue" evidence="1">
    <location>
        <position position="83"/>
    </location>
</feature>
<organism evidence="1 2">
    <name type="scientific">Dentiscutata heterogama</name>
    <dbReference type="NCBI Taxonomy" id="1316150"/>
    <lineage>
        <taxon>Eukaryota</taxon>
        <taxon>Fungi</taxon>
        <taxon>Fungi incertae sedis</taxon>
        <taxon>Mucoromycota</taxon>
        <taxon>Glomeromycotina</taxon>
        <taxon>Glomeromycetes</taxon>
        <taxon>Diversisporales</taxon>
        <taxon>Gigasporaceae</taxon>
        <taxon>Dentiscutata</taxon>
    </lineage>
</organism>
<protein>
    <submittedName>
        <fullName evidence="1">10798_t:CDS:1</fullName>
    </submittedName>
</protein>
<proteinExistence type="predicted"/>
<gene>
    <name evidence="1" type="ORF">DHETER_LOCUS10905</name>
</gene>
<name>A0ACA9P201_9GLOM</name>
<evidence type="ECO:0000313" key="1">
    <source>
        <dbReference type="EMBL" id="CAG8685812.1"/>
    </source>
</evidence>
<reference evidence="1" key="1">
    <citation type="submission" date="2021-06" db="EMBL/GenBank/DDBJ databases">
        <authorList>
            <person name="Kallberg Y."/>
            <person name="Tangrot J."/>
            <person name="Rosling A."/>
        </authorList>
    </citation>
    <scope>NUCLEOTIDE SEQUENCE</scope>
    <source>
        <strain evidence="1">IL203A</strain>
    </source>
</reference>
<keyword evidence="2" id="KW-1185">Reference proteome</keyword>
<sequence length="83" mass="9744">DVISPKKRKIWSKIVWSDQDHQIICPKRRLTCPAFVSFLSAISKFEQPYWKIYGEKYAEFSLSLVESNCPPTLKELTKLQILQ</sequence>